<dbReference type="CDD" id="cd18617">
    <property type="entry name" value="GH43_XynB-like"/>
    <property type="match status" value="1"/>
</dbReference>
<evidence type="ECO:0000256" key="1">
    <source>
        <dbReference type="ARBA" id="ARBA00009865"/>
    </source>
</evidence>
<reference evidence="8 9" key="1">
    <citation type="submission" date="2018-03" db="EMBL/GenBank/DDBJ databases">
        <title>Genomic Encyclopedia of Archaeal and Bacterial Type Strains, Phase II (KMG-II): from individual species to whole genera.</title>
        <authorList>
            <person name="Goeker M."/>
        </authorList>
    </citation>
    <scope>NUCLEOTIDE SEQUENCE [LARGE SCALE GENOMIC DNA]</scope>
    <source>
        <strain evidence="8 9">DSM 28229</strain>
    </source>
</reference>
<keyword evidence="2 6" id="KW-0378">Hydrolase</keyword>
<sequence length="563" mass="64071">MRPFYIYTLLFLCAFWTGEKACFAQNFNNSLGEDHFQNPIISGFHPDPSICRVGDDYYLVNSSFEWFPGVPIFHSKDLVNWQQIGHVLDRKSQLNMVNTKASAGIWAPTIRYHEGKYYVVVTCKQSKNDCNCGNNFYVTADSPEGPWSDPIWIKNSLGIDPTIFWDDDGKVYYLGSTHEFGRNWEGEDRIYLQELQLETGELLGKPQFLTSGHASNARFTEGPHIYKIKDKYLLLAAEGGTWNDHAITGFLADSITGPYAPIHANPLLTHRHLGKNYPLTTIGHGDLVQTQHGDWWGVMLGVRKLDGNYYLGRESYLTAVEFQGTKPVFNAGIGKVQLKEKRPDLPLFPFTENPIRDDFTAENLGLQWNFLRTPQTDWLIQDTQKARIGLPLRAESVKERANPSLLARRLEHFEFEVKTKMTFSPKKENETAGLIALQNERFHYRFCLVKEGKENFLTIVKAFNAKNRKVYKETEVARVPYAAKEVVLGMKVNGMDIQFYYGKSENELKEIGAVQSANALCSNFSGGFIGAYVGMYASSNGQKSKQTAWFDWFEYAPNKNVVP</sequence>
<feature type="domain" description="Beta-xylosidase C-terminal Concanavalin A-like" evidence="7">
    <location>
        <begin position="356"/>
        <end position="555"/>
    </location>
</feature>
<dbReference type="InterPro" id="IPR006710">
    <property type="entry name" value="Glyco_hydro_43"/>
</dbReference>
<feature type="active site" description="Proton acceptor" evidence="4">
    <location>
        <position position="47"/>
    </location>
</feature>
<dbReference type="SUPFAM" id="SSF49899">
    <property type="entry name" value="Concanavalin A-like lectins/glucanases"/>
    <property type="match status" value="1"/>
</dbReference>
<evidence type="ECO:0000256" key="4">
    <source>
        <dbReference type="PIRSR" id="PIRSR606710-1"/>
    </source>
</evidence>
<evidence type="ECO:0000256" key="6">
    <source>
        <dbReference type="RuleBase" id="RU361187"/>
    </source>
</evidence>
<comment type="similarity">
    <text evidence="1 6">Belongs to the glycosyl hydrolase 43 family.</text>
</comment>
<protein>
    <submittedName>
        <fullName evidence="8">Alpha-N-arabinofuranosidase</fullName>
    </submittedName>
</protein>
<keyword evidence="9" id="KW-1185">Reference proteome</keyword>
<dbReference type="Gene3D" id="2.60.120.200">
    <property type="match status" value="1"/>
</dbReference>
<dbReference type="Proteomes" id="UP000245535">
    <property type="component" value="Unassembled WGS sequence"/>
</dbReference>
<comment type="caution">
    <text evidence="8">The sequence shown here is derived from an EMBL/GenBank/DDBJ whole genome shotgun (WGS) entry which is preliminary data.</text>
</comment>
<dbReference type="InterPro" id="IPR051795">
    <property type="entry name" value="Glycosyl_Hydrlase_43"/>
</dbReference>
<accession>A0A315Z496</accession>
<dbReference type="PANTHER" id="PTHR42812:SF12">
    <property type="entry name" value="BETA-XYLOSIDASE-RELATED"/>
    <property type="match status" value="1"/>
</dbReference>
<organism evidence="8 9">
    <name type="scientific">Sediminitomix flava</name>
    <dbReference type="NCBI Taxonomy" id="379075"/>
    <lineage>
        <taxon>Bacteria</taxon>
        <taxon>Pseudomonadati</taxon>
        <taxon>Bacteroidota</taxon>
        <taxon>Cytophagia</taxon>
        <taxon>Cytophagales</taxon>
        <taxon>Flammeovirgaceae</taxon>
        <taxon>Sediminitomix</taxon>
    </lineage>
</organism>
<dbReference type="Pfam" id="PF17851">
    <property type="entry name" value="GH43_C2"/>
    <property type="match status" value="1"/>
</dbReference>
<dbReference type="PANTHER" id="PTHR42812">
    <property type="entry name" value="BETA-XYLOSIDASE"/>
    <property type="match status" value="1"/>
</dbReference>
<dbReference type="InterPro" id="IPR013320">
    <property type="entry name" value="ConA-like_dom_sf"/>
</dbReference>
<feature type="active site" description="Proton donor" evidence="4">
    <location>
        <position position="221"/>
    </location>
</feature>
<dbReference type="EMBL" id="QGDO01000008">
    <property type="protein sequence ID" value="PWJ37894.1"/>
    <property type="molecule type" value="Genomic_DNA"/>
</dbReference>
<evidence type="ECO:0000259" key="7">
    <source>
        <dbReference type="Pfam" id="PF17851"/>
    </source>
</evidence>
<dbReference type="InterPro" id="IPR041542">
    <property type="entry name" value="GH43_C2"/>
</dbReference>
<dbReference type="RefSeq" id="WP_109622280.1">
    <property type="nucleotide sequence ID" value="NZ_QGDO01000008.1"/>
</dbReference>
<dbReference type="AlphaFoldDB" id="A0A315Z496"/>
<evidence type="ECO:0000256" key="2">
    <source>
        <dbReference type="ARBA" id="ARBA00022801"/>
    </source>
</evidence>
<keyword evidence="3 6" id="KW-0326">Glycosidase</keyword>
<dbReference type="OrthoDB" id="9801455at2"/>
<evidence type="ECO:0000256" key="5">
    <source>
        <dbReference type="PIRSR" id="PIRSR606710-2"/>
    </source>
</evidence>
<proteinExistence type="inferred from homology"/>
<gene>
    <name evidence="8" type="ORF">BC781_10829</name>
</gene>
<dbReference type="Gene3D" id="2.115.10.20">
    <property type="entry name" value="Glycosyl hydrolase domain, family 43"/>
    <property type="match status" value="1"/>
</dbReference>
<name>A0A315Z496_SEDFL</name>
<feature type="site" description="Important for catalytic activity, responsible for pKa modulation of the active site Glu and correct orientation of both the proton donor and substrate" evidence="5">
    <location>
        <position position="160"/>
    </location>
</feature>
<dbReference type="Pfam" id="PF04616">
    <property type="entry name" value="Glyco_hydro_43"/>
    <property type="match status" value="1"/>
</dbReference>
<dbReference type="SUPFAM" id="SSF75005">
    <property type="entry name" value="Arabinanase/levansucrase/invertase"/>
    <property type="match status" value="1"/>
</dbReference>
<dbReference type="InterPro" id="IPR023296">
    <property type="entry name" value="Glyco_hydro_beta-prop_sf"/>
</dbReference>
<evidence type="ECO:0000256" key="3">
    <source>
        <dbReference type="ARBA" id="ARBA00023295"/>
    </source>
</evidence>
<dbReference type="GO" id="GO:0004553">
    <property type="term" value="F:hydrolase activity, hydrolyzing O-glycosyl compounds"/>
    <property type="evidence" value="ECO:0007669"/>
    <property type="project" value="InterPro"/>
</dbReference>
<dbReference type="GO" id="GO:0005975">
    <property type="term" value="P:carbohydrate metabolic process"/>
    <property type="evidence" value="ECO:0007669"/>
    <property type="project" value="InterPro"/>
</dbReference>
<evidence type="ECO:0000313" key="8">
    <source>
        <dbReference type="EMBL" id="PWJ37894.1"/>
    </source>
</evidence>
<evidence type="ECO:0000313" key="9">
    <source>
        <dbReference type="Proteomes" id="UP000245535"/>
    </source>
</evidence>